<dbReference type="PANTHER" id="PTHR11076:SF35">
    <property type="entry name" value="DNA REPAIR PROTEIN HOMOLOG YOBH"/>
    <property type="match status" value="1"/>
</dbReference>
<comment type="similarity">
    <text evidence="1 2">Belongs to the DNA polymerase type-Y family.</text>
</comment>
<comment type="subcellular location">
    <subcellularLocation>
        <location evidence="2">Cytoplasm</location>
    </subcellularLocation>
</comment>
<feature type="binding site" evidence="2">
    <location>
        <position position="105"/>
    </location>
    <ligand>
        <name>Mg(2+)</name>
        <dbReference type="ChEBI" id="CHEBI:18420"/>
    </ligand>
</feature>
<organism evidence="4 5">
    <name type="scientific">Coprobacillus cateniformis</name>
    <dbReference type="NCBI Taxonomy" id="100884"/>
    <lineage>
        <taxon>Bacteria</taxon>
        <taxon>Bacillati</taxon>
        <taxon>Bacillota</taxon>
        <taxon>Erysipelotrichia</taxon>
        <taxon>Erysipelotrichales</taxon>
        <taxon>Coprobacillaceae</taxon>
        <taxon>Coprobacillus</taxon>
    </lineage>
</organism>
<dbReference type="GO" id="GO:0003684">
    <property type="term" value="F:damaged DNA binding"/>
    <property type="evidence" value="ECO:0007669"/>
    <property type="project" value="InterPro"/>
</dbReference>
<dbReference type="HOGENOM" id="CLU_012348_1_1_9"/>
<dbReference type="GO" id="GO:0006281">
    <property type="term" value="P:DNA repair"/>
    <property type="evidence" value="ECO:0007669"/>
    <property type="project" value="UniProtKB-UniRule"/>
</dbReference>
<dbReference type="Gene3D" id="3.40.1170.60">
    <property type="match status" value="1"/>
</dbReference>
<comment type="cofactor">
    <cofactor evidence="2">
        <name>Mg(2+)</name>
        <dbReference type="ChEBI" id="CHEBI:18420"/>
    </cofactor>
    <text evidence="2">Binds 2 magnesium ions per subunit.</text>
</comment>
<comment type="caution">
    <text evidence="4">The sequence shown here is derived from an EMBL/GenBank/DDBJ whole genome shotgun (WGS) entry which is preliminary data.</text>
</comment>
<dbReference type="STRING" id="100884.GCA_000269565_03701"/>
<dbReference type="GO" id="GO:0042276">
    <property type="term" value="P:error-prone translesion synthesis"/>
    <property type="evidence" value="ECO:0007669"/>
    <property type="project" value="TreeGrafter"/>
</dbReference>
<dbReference type="Pfam" id="PF11799">
    <property type="entry name" value="IMS_C"/>
    <property type="match status" value="1"/>
</dbReference>
<dbReference type="eggNOG" id="COG0389">
    <property type="taxonomic scope" value="Bacteria"/>
</dbReference>
<evidence type="ECO:0000313" key="5">
    <source>
        <dbReference type="Proteomes" id="UP000003157"/>
    </source>
</evidence>
<evidence type="ECO:0000259" key="3">
    <source>
        <dbReference type="PROSITE" id="PS50173"/>
    </source>
</evidence>
<comment type="subunit">
    <text evidence="2">Monomer.</text>
</comment>
<keyword evidence="2" id="KW-0235">DNA replication</keyword>
<keyword evidence="2" id="KW-0234">DNA repair</keyword>
<dbReference type="InterPro" id="IPR043128">
    <property type="entry name" value="Rev_trsase/Diguanyl_cyclase"/>
</dbReference>
<reference evidence="4 5" key="1">
    <citation type="submission" date="2010-12" db="EMBL/GenBank/DDBJ databases">
        <title>The Genome Sequence of Coprobacillus sp. strain 29_1.</title>
        <authorList>
            <consortium name="The Broad Institute Genome Sequencing Platform"/>
            <person name="Earl A."/>
            <person name="Ward D."/>
            <person name="Feldgarden M."/>
            <person name="Gevers D."/>
            <person name="Daigneault M."/>
            <person name="Sibley C.D."/>
            <person name="White A."/>
            <person name="Strauss J."/>
            <person name="Allen-Vercoe E."/>
            <person name="Young S.K."/>
            <person name="Zeng Q."/>
            <person name="Gargeya S."/>
            <person name="Fitzgerald M."/>
            <person name="Haas B."/>
            <person name="Abouelleil A."/>
            <person name="Alvarado L."/>
            <person name="Arachchi H.M."/>
            <person name="Berlin A."/>
            <person name="Brown A."/>
            <person name="Chapman S.B."/>
            <person name="Chen Z."/>
            <person name="Dunbar C."/>
            <person name="Freedman E."/>
            <person name="Gearin G."/>
            <person name="Gellesch M."/>
            <person name="Goldberg J."/>
            <person name="Griggs A."/>
            <person name="Gujja S."/>
            <person name="Heilman E."/>
            <person name="Heiman D."/>
            <person name="Howarth C."/>
            <person name="Larson L."/>
            <person name="Lui A."/>
            <person name="MacDonald P.J.P."/>
            <person name="Mehta T."/>
            <person name="Montmayeur A."/>
            <person name="Murphy C."/>
            <person name="Neiman D."/>
            <person name="Pearson M."/>
            <person name="Priest M."/>
            <person name="Roberts A."/>
            <person name="Saif S."/>
            <person name="Shea T."/>
            <person name="Shenoy N."/>
            <person name="Sisk P."/>
            <person name="Stolte C."/>
            <person name="Sykes S."/>
            <person name="White J."/>
            <person name="Yandava C."/>
            <person name="Nusbaum C."/>
            <person name="Birren B."/>
        </authorList>
    </citation>
    <scope>NUCLEOTIDE SEQUENCE [LARGE SCALE GENOMIC DNA]</scope>
    <source>
        <strain evidence="4 5">29_1</strain>
    </source>
</reference>
<keyword evidence="2" id="KW-0238">DNA-binding</keyword>
<dbReference type="InterPro" id="IPR022880">
    <property type="entry name" value="DNApol_IV"/>
</dbReference>
<keyword evidence="5" id="KW-1185">Reference proteome</keyword>
<proteinExistence type="inferred from homology"/>
<keyword evidence="2" id="KW-0963">Cytoplasm</keyword>
<evidence type="ECO:0000256" key="2">
    <source>
        <dbReference type="HAMAP-Rule" id="MF_01113"/>
    </source>
</evidence>
<keyword evidence="2" id="KW-0239">DNA-directed DNA polymerase</keyword>
<dbReference type="RefSeq" id="WP_008790371.1">
    <property type="nucleotide sequence ID" value="NZ_AKCB01000004.1"/>
</dbReference>
<dbReference type="Gene3D" id="3.30.70.270">
    <property type="match status" value="1"/>
</dbReference>
<dbReference type="Gene3D" id="1.10.150.20">
    <property type="entry name" value="5' to 3' exonuclease, C-terminal subdomain"/>
    <property type="match status" value="1"/>
</dbReference>
<feature type="active site" evidence="2">
    <location>
        <position position="106"/>
    </location>
</feature>
<keyword evidence="2" id="KW-0515">Mutator protein</keyword>
<dbReference type="SUPFAM" id="SSF100879">
    <property type="entry name" value="Lesion bypass DNA polymerase (Y-family), little finger domain"/>
    <property type="match status" value="1"/>
</dbReference>
<dbReference type="PROSITE" id="PS50173">
    <property type="entry name" value="UMUC"/>
    <property type="match status" value="1"/>
</dbReference>
<keyword evidence="2" id="KW-0460">Magnesium</keyword>
<dbReference type="InterPro" id="IPR036775">
    <property type="entry name" value="DNA_pol_Y-fam_lit_finger_sf"/>
</dbReference>
<dbReference type="GeneID" id="78231448"/>
<dbReference type="Proteomes" id="UP000003157">
    <property type="component" value="Unassembled WGS sequence"/>
</dbReference>
<feature type="site" description="Substrate discrimination" evidence="2">
    <location>
        <position position="14"/>
    </location>
</feature>
<dbReference type="HAMAP" id="MF_01113">
    <property type="entry name" value="DNApol_IV"/>
    <property type="match status" value="1"/>
</dbReference>
<dbReference type="OrthoDB" id="9808813at2"/>
<dbReference type="Pfam" id="PF00817">
    <property type="entry name" value="IMS"/>
    <property type="match status" value="1"/>
</dbReference>
<dbReference type="GO" id="GO:0009432">
    <property type="term" value="P:SOS response"/>
    <property type="evidence" value="ECO:0007669"/>
    <property type="project" value="TreeGrafter"/>
</dbReference>
<dbReference type="GO" id="GO:0005829">
    <property type="term" value="C:cytosol"/>
    <property type="evidence" value="ECO:0007669"/>
    <property type="project" value="TreeGrafter"/>
</dbReference>
<dbReference type="GO" id="GO:0003887">
    <property type="term" value="F:DNA-directed DNA polymerase activity"/>
    <property type="evidence" value="ECO:0007669"/>
    <property type="project" value="UniProtKB-UniRule"/>
</dbReference>
<dbReference type="InterPro" id="IPR050116">
    <property type="entry name" value="DNA_polymerase-Y"/>
</dbReference>
<keyword evidence="2" id="KW-0227">DNA damage</keyword>
<dbReference type="GO" id="GO:0006261">
    <property type="term" value="P:DNA-templated DNA replication"/>
    <property type="evidence" value="ECO:0007669"/>
    <property type="project" value="UniProtKB-UniRule"/>
</dbReference>
<keyword evidence="2" id="KW-0479">Metal-binding</keyword>
<dbReference type="AlphaFoldDB" id="E7GEB7"/>
<accession>E7GEB7</accession>
<dbReference type="PANTHER" id="PTHR11076">
    <property type="entry name" value="DNA REPAIR POLYMERASE UMUC / TRANSFERASE FAMILY MEMBER"/>
    <property type="match status" value="1"/>
</dbReference>
<name>E7GEB7_9FIRM</name>
<dbReference type="EMBL" id="ADKX01000046">
    <property type="protein sequence ID" value="EFW03598.1"/>
    <property type="molecule type" value="Genomic_DNA"/>
</dbReference>
<evidence type="ECO:0000313" key="4">
    <source>
        <dbReference type="EMBL" id="EFW03598.1"/>
    </source>
</evidence>
<keyword evidence="2" id="KW-0548">Nucleotidyltransferase</keyword>
<feature type="domain" description="UmuC" evidence="3">
    <location>
        <begin position="5"/>
        <end position="188"/>
    </location>
</feature>
<dbReference type="CDD" id="cd03586">
    <property type="entry name" value="PolY_Pol_IV_kappa"/>
    <property type="match status" value="1"/>
</dbReference>
<protein>
    <recommendedName>
        <fullName evidence="2">DNA polymerase IV</fullName>
        <shortName evidence="2">Pol IV</shortName>
        <ecNumber evidence="2">2.7.7.7</ecNumber>
    </recommendedName>
</protein>
<evidence type="ECO:0000256" key="1">
    <source>
        <dbReference type="ARBA" id="ARBA00010945"/>
    </source>
</evidence>
<comment type="function">
    <text evidence="2">Poorly processive, error-prone DNA polymerase involved in untargeted mutagenesis. Copies undamaged DNA at stalled replication forks, which arise in vivo from mismatched or misaligned primer ends. These misaligned primers can be extended by PolIV. Exhibits no 3'-5' exonuclease (proofreading) activity. May be involved in translesional synthesis, in conjunction with the beta clamp from PolIII.</text>
</comment>
<gene>
    <name evidence="2" type="primary">dinB</name>
    <name evidence="4" type="ORF">HMPREF9488_03289</name>
</gene>
<dbReference type="Gene3D" id="3.30.1490.100">
    <property type="entry name" value="DNA polymerase, Y-family, little finger domain"/>
    <property type="match status" value="1"/>
</dbReference>
<sequence length="416" mass="47716">MERWIIHSDINHCYAQIEEMMYPELRNVPMAIGGHEEDRHGIILAKNDLAKKYHIKTGESLRDAFQKCPELLIVPPHYDDYLFYTEEVKRIYREYSDKVESFGLDEAWIDITGTEKLFHKTAMELAEEIQRRVFKELGLTVSMGLSFNKVFAKLGSDLDKKQGLAVITRDNFKDMVFPLPVADILYIGKATSSQLNERNIYTLGDLALSSKEYIKSFLGKNGEMVWLFANGYDTLSVNSSQQVIKSVGNGITAKHDIHTIEEAKIVLSMLAESVAKRLRQSNKLGSVISIGMRYKDLQGLSRQKRVDTPTNIAQEILDMVMILLRDNWNMAIPLRSLSISVSSLVEKETYAYQMSLFNTANEEDRYEQLHLEEVIQEIKERWGEKSIKYGHSLLDEELSDFSTQLGMDIHPPGFLR</sequence>
<dbReference type="GO" id="GO:0000287">
    <property type="term" value="F:magnesium ion binding"/>
    <property type="evidence" value="ECO:0007669"/>
    <property type="project" value="UniProtKB-UniRule"/>
</dbReference>
<dbReference type="InterPro" id="IPR001126">
    <property type="entry name" value="UmuC"/>
</dbReference>
<dbReference type="SUPFAM" id="SSF56672">
    <property type="entry name" value="DNA/RNA polymerases"/>
    <property type="match status" value="1"/>
</dbReference>
<dbReference type="InterPro" id="IPR043502">
    <property type="entry name" value="DNA/RNA_pol_sf"/>
</dbReference>
<dbReference type="EC" id="2.7.7.7" evidence="2"/>
<comment type="catalytic activity">
    <reaction evidence="2">
        <text>DNA(n) + a 2'-deoxyribonucleoside 5'-triphosphate = DNA(n+1) + diphosphate</text>
        <dbReference type="Rhea" id="RHEA:22508"/>
        <dbReference type="Rhea" id="RHEA-COMP:17339"/>
        <dbReference type="Rhea" id="RHEA-COMP:17340"/>
        <dbReference type="ChEBI" id="CHEBI:33019"/>
        <dbReference type="ChEBI" id="CHEBI:61560"/>
        <dbReference type="ChEBI" id="CHEBI:173112"/>
        <dbReference type="EC" id="2.7.7.7"/>
    </reaction>
</comment>
<feature type="binding site" evidence="2">
    <location>
        <position position="9"/>
    </location>
    <ligand>
        <name>Mg(2+)</name>
        <dbReference type="ChEBI" id="CHEBI:18420"/>
    </ligand>
</feature>
<dbReference type="InterPro" id="IPR017961">
    <property type="entry name" value="DNA_pol_Y-fam_little_finger"/>
</dbReference>
<keyword evidence="2" id="KW-0808">Transferase</keyword>